<dbReference type="InterPro" id="IPR000719">
    <property type="entry name" value="Prot_kinase_dom"/>
</dbReference>
<dbReference type="GO" id="GO:0005634">
    <property type="term" value="C:nucleus"/>
    <property type="evidence" value="ECO:0007669"/>
    <property type="project" value="TreeGrafter"/>
</dbReference>
<keyword evidence="4" id="KW-0418">Kinase</keyword>
<evidence type="ECO:0000256" key="1">
    <source>
        <dbReference type="ARBA" id="ARBA00022741"/>
    </source>
</evidence>
<keyword evidence="1" id="KW-0547">Nucleotide-binding</keyword>
<dbReference type="EMBL" id="MCGO01000008">
    <property type="protein sequence ID" value="ORY49863.1"/>
    <property type="molecule type" value="Genomic_DNA"/>
</dbReference>
<accession>A0A1Y2CSA5</accession>
<proteinExistence type="predicted"/>
<dbReference type="PANTHER" id="PTHR24346:SF51">
    <property type="entry name" value="PAS DOMAIN-CONTAINING SERINE_THREONINE-PROTEIN KINASE"/>
    <property type="match status" value="1"/>
</dbReference>
<dbReference type="STRING" id="329046.A0A1Y2CSA5"/>
<feature type="domain" description="Protein kinase" evidence="3">
    <location>
        <begin position="11"/>
        <end position="275"/>
    </location>
</feature>
<reference evidence="4 5" key="1">
    <citation type="submission" date="2016-07" db="EMBL/GenBank/DDBJ databases">
        <title>Pervasive Adenine N6-methylation of Active Genes in Fungi.</title>
        <authorList>
            <consortium name="DOE Joint Genome Institute"/>
            <person name="Mondo S.J."/>
            <person name="Dannebaum R.O."/>
            <person name="Kuo R.C."/>
            <person name="Labutti K."/>
            <person name="Haridas S."/>
            <person name="Kuo A."/>
            <person name="Salamov A."/>
            <person name="Ahrendt S.R."/>
            <person name="Lipzen A."/>
            <person name="Sullivan W."/>
            <person name="Andreopoulos W.B."/>
            <person name="Clum A."/>
            <person name="Lindquist E."/>
            <person name="Daum C."/>
            <person name="Ramamoorthy G.K."/>
            <person name="Gryganskyi A."/>
            <person name="Culley D."/>
            <person name="Magnuson J.K."/>
            <person name="James T.Y."/>
            <person name="O'Malley M.A."/>
            <person name="Stajich J.E."/>
            <person name="Spatafora J.W."/>
            <person name="Visel A."/>
            <person name="Grigoriev I.V."/>
        </authorList>
    </citation>
    <scope>NUCLEOTIDE SEQUENCE [LARGE SCALE GENOMIC DNA]</scope>
    <source>
        <strain evidence="4 5">JEL800</strain>
    </source>
</reference>
<dbReference type="GO" id="GO:0005829">
    <property type="term" value="C:cytosol"/>
    <property type="evidence" value="ECO:0007669"/>
    <property type="project" value="TreeGrafter"/>
</dbReference>
<dbReference type="GO" id="GO:0035556">
    <property type="term" value="P:intracellular signal transduction"/>
    <property type="evidence" value="ECO:0007669"/>
    <property type="project" value="TreeGrafter"/>
</dbReference>
<dbReference type="PANTHER" id="PTHR24346">
    <property type="entry name" value="MAP/MICROTUBULE AFFINITY-REGULATING KINASE"/>
    <property type="match status" value="1"/>
</dbReference>
<dbReference type="SMART" id="SM00220">
    <property type="entry name" value="S_TKc"/>
    <property type="match status" value="1"/>
</dbReference>
<organism evidence="4 5">
    <name type="scientific">Rhizoclosmatium globosum</name>
    <dbReference type="NCBI Taxonomy" id="329046"/>
    <lineage>
        <taxon>Eukaryota</taxon>
        <taxon>Fungi</taxon>
        <taxon>Fungi incertae sedis</taxon>
        <taxon>Chytridiomycota</taxon>
        <taxon>Chytridiomycota incertae sedis</taxon>
        <taxon>Chytridiomycetes</taxon>
        <taxon>Chytridiales</taxon>
        <taxon>Chytriomycetaceae</taxon>
        <taxon>Rhizoclosmatium</taxon>
    </lineage>
</organism>
<dbReference type="GO" id="GO:0005524">
    <property type="term" value="F:ATP binding"/>
    <property type="evidence" value="ECO:0007669"/>
    <property type="project" value="UniProtKB-KW"/>
</dbReference>
<evidence type="ECO:0000259" key="3">
    <source>
        <dbReference type="PROSITE" id="PS50011"/>
    </source>
</evidence>
<dbReference type="SUPFAM" id="SSF56112">
    <property type="entry name" value="Protein kinase-like (PK-like)"/>
    <property type="match status" value="1"/>
</dbReference>
<evidence type="ECO:0000256" key="2">
    <source>
        <dbReference type="ARBA" id="ARBA00022840"/>
    </source>
</evidence>
<dbReference type="GO" id="GO:0004674">
    <property type="term" value="F:protein serine/threonine kinase activity"/>
    <property type="evidence" value="ECO:0007669"/>
    <property type="project" value="TreeGrafter"/>
</dbReference>
<dbReference type="AlphaFoldDB" id="A0A1Y2CSA5"/>
<keyword evidence="4" id="KW-0808">Transferase</keyword>
<evidence type="ECO:0000313" key="5">
    <source>
        <dbReference type="Proteomes" id="UP000193642"/>
    </source>
</evidence>
<name>A0A1Y2CSA5_9FUNG</name>
<dbReference type="PROSITE" id="PS50011">
    <property type="entry name" value="PROTEIN_KINASE_DOM"/>
    <property type="match status" value="1"/>
</dbReference>
<dbReference type="GO" id="GO:0045719">
    <property type="term" value="P:negative regulation of glycogen biosynthetic process"/>
    <property type="evidence" value="ECO:0007669"/>
    <property type="project" value="TreeGrafter"/>
</dbReference>
<dbReference type="InterPro" id="IPR008271">
    <property type="entry name" value="Ser/Thr_kinase_AS"/>
</dbReference>
<dbReference type="Gene3D" id="1.10.510.10">
    <property type="entry name" value="Transferase(Phosphotransferase) domain 1"/>
    <property type="match status" value="1"/>
</dbReference>
<dbReference type="OrthoDB" id="6513151at2759"/>
<keyword evidence="2" id="KW-0067">ATP-binding</keyword>
<sequence>SESSLSEKYGVTSSKIAGSGATAVVRLCSPVNSDKKYAIKEFKPRRKGEEQKAYIKKLTAEFCISSSLVHENVVRTIDLIQDERKKWCLVMEYSEGGDLFAKIQAGLVNDPEMIDCYFKQLVKGVAYLHSEGVAHRDLKPENLLLDGTGRILRITDFGVSAVFHLPLETGISKCVGEVGSGPYMAPEVFGSRPYDPEFVDVWACGIIYYVMTYQSIPWLEPRMSDMRYKKYSESFGNFGPIERFSPLKRQLVYRMMNPDVAKRFTMQKVVESEWVQKIQACQAGMPAEASHHSHKNVVEKK</sequence>
<gene>
    <name evidence="4" type="ORF">BCR33DRAFT_656900</name>
</gene>
<dbReference type="PROSITE" id="PS00108">
    <property type="entry name" value="PROTEIN_KINASE_ST"/>
    <property type="match status" value="1"/>
</dbReference>
<dbReference type="InterPro" id="IPR011009">
    <property type="entry name" value="Kinase-like_dom_sf"/>
</dbReference>
<protein>
    <submittedName>
        <fullName evidence="4">Pkinase-domain-containing protein</fullName>
    </submittedName>
</protein>
<keyword evidence="5" id="KW-1185">Reference proteome</keyword>
<feature type="non-terminal residue" evidence="4">
    <location>
        <position position="1"/>
    </location>
</feature>
<dbReference type="Proteomes" id="UP000193642">
    <property type="component" value="Unassembled WGS sequence"/>
</dbReference>
<comment type="caution">
    <text evidence="4">The sequence shown here is derived from an EMBL/GenBank/DDBJ whole genome shotgun (WGS) entry which is preliminary data.</text>
</comment>
<dbReference type="CDD" id="cd13994">
    <property type="entry name" value="STKc_HAL4_like"/>
    <property type="match status" value="1"/>
</dbReference>
<evidence type="ECO:0000313" key="4">
    <source>
        <dbReference type="EMBL" id="ORY49863.1"/>
    </source>
</evidence>
<dbReference type="Pfam" id="PF00069">
    <property type="entry name" value="Pkinase"/>
    <property type="match status" value="1"/>
</dbReference>